<organism evidence="1 2">
    <name type="scientific">Cerasicoccus arenae</name>
    <dbReference type="NCBI Taxonomy" id="424488"/>
    <lineage>
        <taxon>Bacteria</taxon>
        <taxon>Pseudomonadati</taxon>
        <taxon>Verrucomicrobiota</taxon>
        <taxon>Opitutia</taxon>
        <taxon>Puniceicoccales</taxon>
        <taxon>Cerasicoccaceae</taxon>
        <taxon>Cerasicoccus</taxon>
    </lineage>
</organism>
<reference evidence="1" key="1">
    <citation type="journal article" date="2014" name="Int. J. Syst. Evol. Microbiol.">
        <title>Complete genome sequence of Corynebacterium casei LMG S-19264T (=DSM 44701T), isolated from a smear-ripened cheese.</title>
        <authorList>
            <consortium name="US DOE Joint Genome Institute (JGI-PGF)"/>
            <person name="Walter F."/>
            <person name="Albersmeier A."/>
            <person name="Kalinowski J."/>
            <person name="Ruckert C."/>
        </authorList>
    </citation>
    <scope>NUCLEOTIDE SEQUENCE</scope>
    <source>
        <strain evidence="1">KCTC 12870</strain>
    </source>
</reference>
<dbReference type="Proteomes" id="UP000642829">
    <property type="component" value="Unassembled WGS sequence"/>
</dbReference>
<dbReference type="Gene3D" id="3.30.1490.300">
    <property type="match status" value="1"/>
</dbReference>
<sequence length="342" mass="37150">MSKTSSKALIVELSEFSLLVARVSSLEHPMVLEGLEEIPLSDGEASIRSTILSMVGNPKIQYAYAACGIYPPTRVIRRATLENPAKTKDPAYLPEFLKSQFKIDVASYAMSVLNASGGGEFGSDKTAGKELVFSGAPRAALRAEQERLVSYGIFPTRVDIASVSTVGAVLDYQQMKGEKSPTLILEMGYDEALVLVCNGKSLDVARPVPYGLRSMYPIVQKELGLKDEESAQKLFGSSTFDFAEMGPTLLKKLLKELQASTGFYEVQTGQTIGNIFLGLVPDNLGWIATTLSKTLGVHVLKPDYEAWLEHQGIKVADGVDLGNLGSRWFGLFSLMGNYSQKS</sequence>
<dbReference type="EMBL" id="BMXG01000003">
    <property type="protein sequence ID" value="GHB94246.1"/>
    <property type="molecule type" value="Genomic_DNA"/>
</dbReference>
<accession>A0A8J3D9Q1</accession>
<gene>
    <name evidence="1" type="ORF">GCM10007047_07400</name>
</gene>
<dbReference type="RefSeq" id="WP_189511995.1">
    <property type="nucleotide sequence ID" value="NZ_BMXG01000003.1"/>
</dbReference>
<dbReference type="AlphaFoldDB" id="A0A8J3D9Q1"/>
<reference evidence="1" key="2">
    <citation type="submission" date="2020-09" db="EMBL/GenBank/DDBJ databases">
        <authorList>
            <person name="Sun Q."/>
            <person name="Kim S."/>
        </authorList>
    </citation>
    <scope>NUCLEOTIDE SEQUENCE</scope>
    <source>
        <strain evidence="1">KCTC 12870</strain>
    </source>
</reference>
<dbReference type="Gene3D" id="3.30.420.40">
    <property type="match status" value="2"/>
</dbReference>
<protein>
    <submittedName>
        <fullName evidence="1">Uncharacterized protein</fullName>
    </submittedName>
</protein>
<name>A0A8J3D9Q1_9BACT</name>
<keyword evidence="2" id="KW-1185">Reference proteome</keyword>
<evidence type="ECO:0000313" key="2">
    <source>
        <dbReference type="Proteomes" id="UP000642829"/>
    </source>
</evidence>
<comment type="caution">
    <text evidence="1">The sequence shown here is derived from an EMBL/GenBank/DDBJ whole genome shotgun (WGS) entry which is preliminary data.</text>
</comment>
<evidence type="ECO:0000313" key="1">
    <source>
        <dbReference type="EMBL" id="GHB94246.1"/>
    </source>
</evidence>
<proteinExistence type="predicted"/>